<proteinExistence type="inferred from homology"/>
<gene>
    <name evidence="7" type="primary">rplI</name>
    <name evidence="11" type="ORF">SP90_13300</name>
</gene>
<dbReference type="Pfam" id="PF01281">
    <property type="entry name" value="Ribosomal_L9_N"/>
    <property type="match status" value="1"/>
</dbReference>
<dbReference type="STRING" id="1560234.SP90_13300"/>
<feature type="domain" description="Ribosomal protein L9" evidence="10">
    <location>
        <begin position="13"/>
        <end position="40"/>
    </location>
</feature>
<evidence type="ECO:0000256" key="6">
    <source>
        <dbReference type="ARBA" id="ARBA00035292"/>
    </source>
</evidence>
<evidence type="ECO:0000256" key="7">
    <source>
        <dbReference type="HAMAP-Rule" id="MF_00503"/>
    </source>
</evidence>
<keyword evidence="3 7" id="KW-0694">RNA-binding</keyword>
<dbReference type="PATRIC" id="fig|1560234.3.peg.1773"/>
<dbReference type="Pfam" id="PF03948">
    <property type="entry name" value="Ribosomal_L9_C"/>
    <property type="match status" value="1"/>
</dbReference>
<evidence type="ECO:0000313" key="11">
    <source>
        <dbReference type="EMBL" id="OBQ46267.1"/>
    </source>
</evidence>
<dbReference type="GO" id="GO:1990904">
    <property type="term" value="C:ribonucleoprotein complex"/>
    <property type="evidence" value="ECO:0007669"/>
    <property type="project" value="UniProtKB-KW"/>
</dbReference>
<keyword evidence="8" id="KW-0175">Coiled coil</keyword>
<evidence type="ECO:0000256" key="9">
    <source>
        <dbReference type="SAM" id="MobiDB-lite"/>
    </source>
</evidence>
<comment type="function">
    <text evidence="7">Binds to the 23S rRNA.</text>
</comment>
<evidence type="ECO:0000256" key="2">
    <source>
        <dbReference type="ARBA" id="ARBA00022730"/>
    </source>
</evidence>
<dbReference type="EMBL" id="JXMS01000027">
    <property type="protein sequence ID" value="OBQ46267.1"/>
    <property type="molecule type" value="Genomic_DNA"/>
</dbReference>
<dbReference type="HAMAP" id="MF_00503">
    <property type="entry name" value="Ribosomal_bL9"/>
    <property type="match status" value="1"/>
</dbReference>
<dbReference type="Proteomes" id="UP000091979">
    <property type="component" value="Unassembled WGS sequence"/>
</dbReference>
<evidence type="ECO:0000259" key="10">
    <source>
        <dbReference type="PROSITE" id="PS00651"/>
    </source>
</evidence>
<evidence type="ECO:0000256" key="4">
    <source>
        <dbReference type="ARBA" id="ARBA00022980"/>
    </source>
</evidence>
<organism evidence="11 12">
    <name type="scientific">Halodesulfovibrio spirochaetisodalis</name>
    <dbReference type="NCBI Taxonomy" id="1560234"/>
    <lineage>
        <taxon>Bacteria</taxon>
        <taxon>Pseudomonadati</taxon>
        <taxon>Thermodesulfobacteriota</taxon>
        <taxon>Desulfovibrionia</taxon>
        <taxon>Desulfovibrionales</taxon>
        <taxon>Desulfovibrionaceae</taxon>
        <taxon>Halodesulfovibrio</taxon>
    </lineage>
</organism>
<dbReference type="GO" id="GO:0019843">
    <property type="term" value="F:rRNA binding"/>
    <property type="evidence" value="ECO:0007669"/>
    <property type="project" value="UniProtKB-UniRule"/>
</dbReference>
<dbReference type="RefSeq" id="WP_066857189.1">
    <property type="nucleotide sequence ID" value="NZ_JXMS01000027.1"/>
</dbReference>
<dbReference type="PROSITE" id="PS00651">
    <property type="entry name" value="RIBOSOMAL_L9"/>
    <property type="match status" value="1"/>
</dbReference>
<evidence type="ECO:0000256" key="1">
    <source>
        <dbReference type="ARBA" id="ARBA00010605"/>
    </source>
</evidence>
<reference evidence="11 12" key="1">
    <citation type="submission" date="2015-01" db="EMBL/GenBank/DDBJ databases">
        <title>Desulfovibrio sp. JC271 draft genome sequence.</title>
        <authorList>
            <person name="Shivani Y."/>
            <person name="Subhash Y."/>
            <person name="Sasikala C."/>
            <person name="Ramana C.V."/>
        </authorList>
    </citation>
    <scope>NUCLEOTIDE SEQUENCE [LARGE SCALE GENOMIC DNA]</scope>
    <source>
        <strain evidence="11 12">JC271</strain>
    </source>
</reference>
<protein>
    <recommendedName>
        <fullName evidence="6 7">Large ribosomal subunit protein bL9</fullName>
    </recommendedName>
</protein>
<sequence>MKLILRADVENLGVLGDIVEVKAGYGRNYLVPQGLAMVATASNMKVFELERKKLTDQMEKVRGAAQSLADKLEAAEVIIEVRVGENDKLYGSVTASNIADALAALDLEVDRRRILLDAPIRVLGDYTVRVRLHAGVVAEVKVAVKAEGRIIEEEAPVEENDAESAVESAEESAE</sequence>
<dbReference type="NCBIfam" id="TIGR00158">
    <property type="entry name" value="L9"/>
    <property type="match status" value="1"/>
</dbReference>
<dbReference type="Gene3D" id="3.40.5.10">
    <property type="entry name" value="Ribosomal protein L9, N-terminal domain"/>
    <property type="match status" value="1"/>
</dbReference>
<dbReference type="InterPro" id="IPR036935">
    <property type="entry name" value="Ribosomal_bL9_N_sf"/>
</dbReference>
<keyword evidence="2 7" id="KW-0699">rRNA-binding</keyword>
<dbReference type="SUPFAM" id="SSF55653">
    <property type="entry name" value="Ribosomal protein L9 C-domain"/>
    <property type="match status" value="1"/>
</dbReference>
<comment type="similarity">
    <text evidence="1 7">Belongs to the bacterial ribosomal protein bL9 family.</text>
</comment>
<dbReference type="GO" id="GO:0005840">
    <property type="term" value="C:ribosome"/>
    <property type="evidence" value="ECO:0007669"/>
    <property type="project" value="UniProtKB-KW"/>
</dbReference>
<keyword evidence="12" id="KW-1185">Reference proteome</keyword>
<name>A0A1B7XAA4_9BACT</name>
<keyword evidence="5 7" id="KW-0687">Ribonucleoprotein</keyword>
<dbReference type="PANTHER" id="PTHR21368">
    <property type="entry name" value="50S RIBOSOMAL PROTEIN L9"/>
    <property type="match status" value="1"/>
</dbReference>
<dbReference type="FunFam" id="3.40.5.10:FF:000003">
    <property type="entry name" value="50S ribosomal protein L9"/>
    <property type="match status" value="1"/>
</dbReference>
<dbReference type="InterPro" id="IPR020069">
    <property type="entry name" value="Ribosomal_bL9_C"/>
</dbReference>
<dbReference type="Gene3D" id="3.10.430.100">
    <property type="entry name" value="Ribosomal protein L9, C-terminal domain"/>
    <property type="match status" value="1"/>
</dbReference>
<dbReference type="InterPro" id="IPR009027">
    <property type="entry name" value="Ribosomal_bL9/RNase_H1_N"/>
</dbReference>
<keyword evidence="4 7" id="KW-0689">Ribosomal protein</keyword>
<evidence type="ECO:0000256" key="5">
    <source>
        <dbReference type="ARBA" id="ARBA00023274"/>
    </source>
</evidence>
<dbReference type="OrthoDB" id="9788336at2"/>
<dbReference type="GO" id="GO:0006412">
    <property type="term" value="P:translation"/>
    <property type="evidence" value="ECO:0007669"/>
    <property type="project" value="UniProtKB-UniRule"/>
</dbReference>
<dbReference type="InterPro" id="IPR020594">
    <property type="entry name" value="Ribosomal_bL9_bac/chp"/>
</dbReference>
<dbReference type="InterPro" id="IPR036791">
    <property type="entry name" value="Ribosomal_bL9_C_sf"/>
</dbReference>
<evidence type="ECO:0000256" key="8">
    <source>
        <dbReference type="SAM" id="Coils"/>
    </source>
</evidence>
<feature type="coiled-coil region" evidence="8">
    <location>
        <begin position="44"/>
        <end position="71"/>
    </location>
</feature>
<accession>A0A1B7XAA4</accession>
<feature type="region of interest" description="Disordered" evidence="9">
    <location>
        <begin position="154"/>
        <end position="174"/>
    </location>
</feature>
<evidence type="ECO:0000313" key="12">
    <source>
        <dbReference type="Proteomes" id="UP000091979"/>
    </source>
</evidence>
<evidence type="ECO:0000256" key="3">
    <source>
        <dbReference type="ARBA" id="ARBA00022884"/>
    </source>
</evidence>
<dbReference type="SUPFAM" id="SSF55658">
    <property type="entry name" value="L9 N-domain-like"/>
    <property type="match status" value="1"/>
</dbReference>
<dbReference type="GO" id="GO:0003735">
    <property type="term" value="F:structural constituent of ribosome"/>
    <property type="evidence" value="ECO:0007669"/>
    <property type="project" value="InterPro"/>
</dbReference>
<dbReference type="InterPro" id="IPR020070">
    <property type="entry name" value="Ribosomal_bL9_N"/>
</dbReference>
<comment type="caution">
    <text evidence="11">The sequence shown here is derived from an EMBL/GenBank/DDBJ whole genome shotgun (WGS) entry which is preliminary data.</text>
</comment>
<dbReference type="AlphaFoldDB" id="A0A1B7XAA4"/>
<dbReference type="InterPro" id="IPR000244">
    <property type="entry name" value="Ribosomal_bL9"/>
</dbReference>